<keyword evidence="3" id="KW-1185">Reference proteome</keyword>
<evidence type="ECO:0008006" key="4">
    <source>
        <dbReference type="Google" id="ProtNLM"/>
    </source>
</evidence>
<keyword evidence="1" id="KW-0472">Membrane</keyword>
<sequence>MATKRRVAVLGARYAAGLIGIGVVVVAVGGAAIVPWPSLVSDPPSTLVTPVASDQLRVCPGPLLTLAEDSTQADAATSVGPYTAVYAARGTGSGAEEVPVERTDLTATDNSQAPRDGAPSVLTVPVEAGATDAPLVAGSQSQTATGESVGGLAAAACTEASSDSWLVSGSTDVGRTSLVLLSNPTTVVASVDLAVYGEAGPVDAPGSTGILVQPGSQRIVSLAGLAPNLRSPVVHVTATGGQVAAALQQSLVRGIQPGGVDLSGPTTTPSTTQTIPGVAVTALGAEASADVGAVSDDTPSVRVLVPGDTDATVSVGVQSEDGASTGTSLEVEIQAGIATEIPLSGVVAGNYTVKLNADQPLVAAAVTTTAGSAAADFAWSAAAAPQDGDFLVSVADGPSPALHLANTSGADTDLTITSETGSVIDVSVAAGQSVVVALAGSQSHVVTGGTGIAASVRYTGDGQSASFTLSPIGPLAAAIPVYSH</sequence>
<dbReference type="AlphaFoldDB" id="A0A2S3ZCJ1"/>
<dbReference type="Pfam" id="PF18986">
    <property type="entry name" value="DUF5719"/>
    <property type="match status" value="1"/>
</dbReference>
<proteinExistence type="predicted"/>
<keyword evidence="1" id="KW-0812">Transmembrane</keyword>
<comment type="caution">
    <text evidence="2">The sequence shown here is derived from an EMBL/GenBank/DDBJ whole genome shotgun (WGS) entry which is preliminary data.</text>
</comment>
<dbReference type="InterPro" id="IPR043777">
    <property type="entry name" value="DUF5719"/>
</dbReference>
<reference evidence="2 3" key="1">
    <citation type="submission" date="2018-01" db="EMBL/GenBank/DDBJ databases">
        <title>Cryobacterium sp. nov., from glaciers in China.</title>
        <authorList>
            <person name="Liu Q."/>
            <person name="Xin Y.-H."/>
        </authorList>
    </citation>
    <scope>NUCLEOTIDE SEQUENCE [LARGE SCALE GENOMIC DNA]</scope>
    <source>
        <strain evidence="2 3">TMN-42</strain>
    </source>
</reference>
<organism evidence="2 3">
    <name type="scientific">Cryobacterium zongtaii</name>
    <dbReference type="NCBI Taxonomy" id="1259217"/>
    <lineage>
        <taxon>Bacteria</taxon>
        <taxon>Bacillati</taxon>
        <taxon>Actinomycetota</taxon>
        <taxon>Actinomycetes</taxon>
        <taxon>Micrococcales</taxon>
        <taxon>Microbacteriaceae</taxon>
        <taxon>Cryobacterium</taxon>
    </lineage>
</organism>
<dbReference type="RefSeq" id="WP_103461163.1">
    <property type="nucleotide sequence ID" value="NZ_PPXD01000021.1"/>
</dbReference>
<evidence type="ECO:0000256" key="1">
    <source>
        <dbReference type="SAM" id="Phobius"/>
    </source>
</evidence>
<feature type="transmembrane region" description="Helical" evidence="1">
    <location>
        <begin position="12"/>
        <end position="36"/>
    </location>
</feature>
<dbReference type="Proteomes" id="UP000237340">
    <property type="component" value="Unassembled WGS sequence"/>
</dbReference>
<evidence type="ECO:0000313" key="3">
    <source>
        <dbReference type="Proteomes" id="UP000237340"/>
    </source>
</evidence>
<gene>
    <name evidence="2" type="ORF">C3B61_13445</name>
</gene>
<name>A0A2S3ZCJ1_9MICO</name>
<protein>
    <recommendedName>
        <fullName evidence="4">Large extracellular alpha-helical protein</fullName>
    </recommendedName>
</protein>
<keyword evidence="1" id="KW-1133">Transmembrane helix</keyword>
<accession>A0A2S3ZCJ1</accession>
<dbReference type="EMBL" id="PPXD01000021">
    <property type="protein sequence ID" value="POH64082.1"/>
    <property type="molecule type" value="Genomic_DNA"/>
</dbReference>
<evidence type="ECO:0000313" key="2">
    <source>
        <dbReference type="EMBL" id="POH64082.1"/>
    </source>
</evidence>